<proteinExistence type="predicted"/>
<sequence length="336" mass="37162">MKYAICLLGIFAFCINAHAGKLRVIATFPDLQWAAEQIGKDEITVEALGQGNQDPHHVDAKPSFMLKLNKADIFIQNGMEQEIGWVPPLLEGARNAKILKGSPGFIDVSKGIPAKEVPVTLDRSLGDVHPGGNPHFLIDPGCMLVVFDNICEGFENNRPEKQEYFRNNLSVSKKALLARIVGEALVTALGTDEAQRFLMSGDLERSLNENTLPAPLGGWLLKARPLKGTKIICYHQSWKYFTDRFGLNIVGYLEPKPGIPPSPAHLLQVKNRIIGEKIPLIITDTYNSPKTGEKLEELTGARALWLPNLVRGAAHIKTYDELIENNLNEMLKALSK</sequence>
<dbReference type="GO" id="GO:0030001">
    <property type="term" value="P:metal ion transport"/>
    <property type="evidence" value="ECO:0007669"/>
    <property type="project" value="InterPro"/>
</dbReference>
<evidence type="ECO:0008006" key="4">
    <source>
        <dbReference type="Google" id="ProtNLM"/>
    </source>
</evidence>
<dbReference type="Gene3D" id="3.40.50.1980">
    <property type="entry name" value="Nitrogenase molybdenum iron protein domain"/>
    <property type="match status" value="2"/>
</dbReference>
<feature type="chain" id="PRO_5009528342" description="Zinc ABC transporter substrate-binding protein" evidence="1">
    <location>
        <begin position="20"/>
        <end position="336"/>
    </location>
</feature>
<dbReference type="GO" id="GO:0046872">
    <property type="term" value="F:metal ion binding"/>
    <property type="evidence" value="ECO:0007669"/>
    <property type="project" value="InterPro"/>
</dbReference>
<organism evidence="2 3">
    <name type="scientific">Candidatus Raymondbacteria bacterium RIFOXYD12_FULL_49_13</name>
    <dbReference type="NCBI Taxonomy" id="1817890"/>
    <lineage>
        <taxon>Bacteria</taxon>
        <taxon>Raymondiibacteriota</taxon>
    </lineage>
</organism>
<evidence type="ECO:0000313" key="3">
    <source>
        <dbReference type="Proteomes" id="UP000179243"/>
    </source>
</evidence>
<gene>
    <name evidence="2" type="ORF">A2519_07740</name>
</gene>
<protein>
    <recommendedName>
        <fullName evidence="4">Zinc ABC transporter substrate-binding protein</fullName>
    </recommendedName>
</protein>
<dbReference type="EMBL" id="MFYX01000139">
    <property type="protein sequence ID" value="OGK00812.1"/>
    <property type="molecule type" value="Genomic_DNA"/>
</dbReference>
<dbReference type="InterPro" id="IPR050492">
    <property type="entry name" value="Bact_metal-bind_prot9"/>
</dbReference>
<dbReference type="InterPro" id="IPR006127">
    <property type="entry name" value="ZnuA-like"/>
</dbReference>
<accession>A0A1F7F2M7</accession>
<name>A0A1F7F2M7_UNCRA</name>
<dbReference type="PANTHER" id="PTHR42953">
    <property type="entry name" value="HIGH-AFFINITY ZINC UPTAKE SYSTEM PROTEIN ZNUA-RELATED"/>
    <property type="match status" value="1"/>
</dbReference>
<evidence type="ECO:0000313" key="2">
    <source>
        <dbReference type="EMBL" id="OGK00812.1"/>
    </source>
</evidence>
<keyword evidence="1" id="KW-0732">Signal</keyword>
<dbReference type="PANTHER" id="PTHR42953:SF2">
    <property type="entry name" value="ADHESION PROTEIN"/>
    <property type="match status" value="1"/>
</dbReference>
<dbReference type="Pfam" id="PF01297">
    <property type="entry name" value="ZnuA"/>
    <property type="match status" value="2"/>
</dbReference>
<feature type="signal peptide" evidence="1">
    <location>
        <begin position="1"/>
        <end position="19"/>
    </location>
</feature>
<dbReference type="SUPFAM" id="SSF53807">
    <property type="entry name" value="Helical backbone' metal receptor"/>
    <property type="match status" value="2"/>
</dbReference>
<dbReference type="AlphaFoldDB" id="A0A1F7F2M7"/>
<reference evidence="2 3" key="1">
    <citation type="journal article" date="2016" name="Nat. Commun.">
        <title>Thousands of microbial genomes shed light on interconnected biogeochemical processes in an aquifer system.</title>
        <authorList>
            <person name="Anantharaman K."/>
            <person name="Brown C.T."/>
            <person name="Hug L.A."/>
            <person name="Sharon I."/>
            <person name="Castelle C.J."/>
            <person name="Probst A.J."/>
            <person name="Thomas B.C."/>
            <person name="Singh A."/>
            <person name="Wilkins M.J."/>
            <person name="Karaoz U."/>
            <person name="Brodie E.L."/>
            <person name="Williams K.H."/>
            <person name="Hubbard S.S."/>
            <person name="Banfield J.F."/>
        </authorList>
    </citation>
    <scope>NUCLEOTIDE SEQUENCE [LARGE SCALE GENOMIC DNA]</scope>
</reference>
<dbReference type="Proteomes" id="UP000179243">
    <property type="component" value="Unassembled WGS sequence"/>
</dbReference>
<evidence type="ECO:0000256" key="1">
    <source>
        <dbReference type="SAM" id="SignalP"/>
    </source>
</evidence>
<comment type="caution">
    <text evidence="2">The sequence shown here is derived from an EMBL/GenBank/DDBJ whole genome shotgun (WGS) entry which is preliminary data.</text>
</comment>